<dbReference type="AlphaFoldDB" id="D7AZ27"/>
<dbReference type="Proteomes" id="UP000002219">
    <property type="component" value="Chromosome 1"/>
</dbReference>
<dbReference type="EMBL" id="CP002040">
    <property type="protein sequence ID" value="ADH70007.1"/>
    <property type="molecule type" value="Genomic_DNA"/>
</dbReference>
<dbReference type="OrthoDB" id="3256504at2"/>
<dbReference type="STRING" id="446468.Ndas_4621"/>
<evidence type="ECO:0000313" key="3">
    <source>
        <dbReference type="Proteomes" id="UP000002219"/>
    </source>
</evidence>
<dbReference type="GeneID" id="91487159"/>
<keyword evidence="3" id="KW-1185">Reference proteome</keyword>
<feature type="region of interest" description="Disordered" evidence="1">
    <location>
        <begin position="101"/>
        <end position="125"/>
    </location>
</feature>
<accession>D7AZ27</accession>
<dbReference type="Pfam" id="PF20117">
    <property type="entry name" value="DUF6507"/>
    <property type="match status" value="1"/>
</dbReference>
<proteinExistence type="predicted"/>
<sequence length="125" mass="12803">MSQWNIQPAAVGGVLTTVAGHLGEEGGGDGLIGVMQKVEEHLVDSGDYARSPVIGMALGEFAEHYFAIMSEMAGLTVSAVSGASEATTHYVEGDLDMAAESQASAGVIPEPEPEPAPRGGRHLAV</sequence>
<dbReference type="InterPro" id="IPR045436">
    <property type="entry name" value="DUF6507"/>
</dbReference>
<gene>
    <name evidence="2" type="ordered locus">Ndas_4621</name>
</gene>
<dbReference type="RefSeq" id="WP_013155614.1">
    <property type="nucleotide sequence ID" value="NC_014210.1"/>
</dbReference>
<evidence type="ECO:0008006" key="4">
    <source>
        <dbReference type="Google" id="ProtNLM"/>
    </source>
</evidence>
<protein>
    <recommendedName>
        <fullName evidence="4">PE domain-containing protein</fullName>
    </recommendedName>
</protein>
<evidence type="ECO:0000256" key="1">
    <source>
        <dbReference type="SAM" id="MobiDB-lite"/>
    </source>
</evidence>
<dbReference type="HOGENOM" id="CLU_171040_0_0_11"/>
<evidence type="ECO:0000313" key="2">
    <source>
        <dbReference type="EMBL" id="ADH70007.1"/>
    </source>
</evidence>
<organism evidence="2 3">
    <name type="scientific">Nocardiopsis dassonvillei (strain ATCC 23218 / DSM 43111 / CIP 107115 / JCM 7437 / KCTC 9190 / NBRC 14626 / NCTC 10488 / NRRL B-5397 / IMRU 509)</name>
    <name type="common">Actinomadura dassonvillei</name>
    <dbReference type="NCBI Taxonomy" id="446468"/>
    <lineage>
        <taxon>Bacteria</taxon>
        <taxon>Bacillati</taxon>
        <taxon>Actinomycetota</taxon>
        <taxon>Actinomycetes</taxon>
        <taxon>Streptosporangiales</taxon>
        <taxon>Nocardiopsidaceae</taxon>
        <taxon>Nocardiopsis</taxon>
    </lineage>
</organism>
<reference evidence="2 3" key="1">
    <citation type="journal article" date="2010" name="Stand. Genomic Sci.">
        <title>Complete genome sequence of Nocardiopsis dassonvillei type strain (IMRU 509).</title>
        <authorList>
            <person name="Sun H."/>
            <person name="Lapidus A."/>
            <person name="Nolan M."/>
            <person name="Lucas S."/>
            <person name="Del Rio T.G."/>
            <person name="Tice H."/>
            <person name="Cheng J.F."/>
            <person name="Tapia R."/>
            <person name="Han C."/>
            <person name="Goodwin L."/>
            <person name="Pitluck S."/>
            <person name="Pagani I."/>
            <person name="Ivanova N."/>
            <person name="Mavromatis K."/>
            <person name="Mikhailova N."/>
            <person name="Pati A."/>
            <person name="Chen A."/>
            <person name="Palaniappan K."/>
            <person name="Land M."/>
            <person name="Hauser L."/>
            <person name="Chang Y.J."/>
            <person name="Jeffries C.D."/>
            <person name="Djao O.D."/>
            <person name="Rohde M."/>
            <person name="Sikorski J."/>
            <person name="Goker M."/>
            <person name="Woyke T."/>
            <person name="Bristow J."/>
            <person name="Eisen J.A."/>
            <person name="Markowitz V."/>
            <person name="Hugenholtz P."/>
            <person name="Kyrpides N.C."/>
            <person name="Klenk H.P."/>
        </authorList>
    </citation>
    <scope>NUCLEOTIDE SEQUENCE [LARGE SCALE GENOMIC DNA]</scope>
    <source>
        <strain evidence="3">ATCC 23218 / DSM 43111 / CIP 107115 / JCM 7437 / KCTC 9190 / NBRC 14626 / NCTC 10488 / NRRL B-5397 / IMRU 509</strain>
    </source>
</reference>
<name>D7AZ27_NOCDD</name>
<dbReference type="KEGG" id="nda:Ndas_4621"/>